<feature type="region of interest" description="Disordered" evidence="1">
    <location>
        <begin position="59"/>
        <end position="81"/>
    </location>
</feature>
<reference evidence="2 3" key="1">
    <citation type="journal article" date="2019" name="Commun. Biol.">
        <title>The bagworm genome reveals a unique fibroin gene that provides high tensile strength.</title>
        <authorList>
            <person name="Kono N."/>
            <person name="Nakamura H."/>
            <person name="Ohtoshi R."/>
            <person name="Tomita M."/>
            <person name="Numata K."/>
            <person name="Arakawa K."/>
        </authorList>
    </citation>
    <scope>NUCLEOTIDE SEQUENCE [LARGE SCALE GENOMIC DNA]</scope>
</reference>
<keyword evidence="3" id="KW-1185">Reference proteome</keyword>
<comment type="caution">
    <text evidence="2">The sequence shown here is derived from an EMBL/GenBank/DDBJ whole genome shotgun (WGS) entry which is preliminary data.</text>
</comment>
<dbReference type="Proteomes" id="UP000299102">
    <property type="component" value="Unassembled WGS sequence"/>
</dbReference>
<evidence type="ECO:0000256" key="1">
    <source>
        <dbReference type="SAM" id="MobiDB-lite"/>
    </source>
</evidence>
<evidence type="ECO:0000313" key="2">
    <source>
        <dbReference type="EMBL" id="GBP81288.1"/>
    </source>
</evidence>
<accession>A0A4C1YYY6</accession>
<evidence type="ECO:0000313" key="3">
    <source>
        <dbReference type="Proteomes" id="UP000299102"/>
    </source>
</evidence>
<feature type="compositionally biased region" description="Low complexity" evidence="1">
    <location>
        <begin position="61"/>
        <end position="70"/>
    </location>
</feature>
<protein>
    <submittedName>
        <fullName evidence="2">Uncharacterized protein</fullName>
    </submittedName>
</protein>
<organism evidence="2 3">
    <name type="scientific">Eumeta variegata</name>
    <name type="common">Bagworm moth</name>
    <name type="synonym">Eumeta japonica</name>
    <dbReference type="NCBI Taxonomy" id="151549"/>
    <lineage>
        <taxon>Eukaryota</taxon>
        <taxon>Metazoa</taxon>
        <taxon>Ecdysozoa</taxon>
        <taxon>Arthropoda</taxon>
        <taxon>Hexapoda</taxon>
        <taxon>Insecta</taxon>
        <taxon>Pterygota</taxon>
        <taxon>Neoptera</taxon>
        <taxon>Endopterygota</taxon>
        <taxon>Lepidoptera</taxon>
        <taxon>Glossata</taxon>
        <taxon>Ditrysia</taxon>
        <taxon>Tineoidea</taxon>
        <taxon>Psychidae</taxon>
        <taxon>Oiketicinae</taxon>
        <taxon>Eumeta</taxon>
    </lineage>
</organism>
<dbReference type="EMBL" id="BGZK01001504">
    <property type="protein sequence ID" value="GBP81288.1"/>
    <property type="molecule type" value="Genomic_DNA"/>
</dbReference>
<gene>
    <name evidence="2" type="ORF">EVAR_59680_1</name>
</gene>
<sequence>MLNFSSPHQNCVTLPQYFCFELRDLNLSLIGAYGVCYCRPHKCRDNVRGRCPNVGTRRRAGTGLRAPARAHSFQDSGHAHY</sequence>
<proteinExistence type="predicted"/>
<name>A0A4C1YYY6_EUMVA</name>
<dbReference type="AlphaFoldDB" id="A0A4C1YYY6"/>